<dbReference type="GO" id="GO:0004497">
    <property type="term" value="F:monooxygenase activity"/>
    <property type="evidence" value="ECO:0007669"/>
    <property type="project" value="UniProtKB-KW"/>
</dbReference>
<comment type="caution">
    <text evidence="9">The sequence shown here is derived from an EMBL/GenBank/DDBJ whole genome shotgun (WGS) entry which is preliminary data.</text>
</comment>
<dbReference type="InterPro" id="IPR001128">
    <property type="entry name" value="Cyt_P450"/>
</dbReference>
<keyword evidence="8" id="KW-0812">Transmembrane</keyword>
<feature type="transmembrane region" description="Helical" evidence="8">
    <location>
        <begin position="6"/>
        <end position="26"/>
    </location>
</feature>
<dbReference type="AlphaFoldDB" id="A0AAP0HNN5"/>
<proteinExistence type="inferred from homology"/>
<dbReference type="GO" id="GO:0020037">
    <property type="term" value="F:heme binding"/>
    <property type="evidence" value="ECO:0007669"/>
    <property type="project" value="InterPro"/>
</dbReference>
<keyword evidence="7" id="KW-0503">Monooxygenase</keyword>
<gene>
    <name evidence="9" type="ORF">Sjap_024123</name>
</gene>
<dbReference type="PANTHER" id="PTHR47955:SF19">
    <property type="entry name" value="CYTOCHROME P450 71A9-LIKE ISOFORM X1"/>
    <property type="match status" value="1"/>
</dbReference>
<dbReference type="InterPro" id="IPR036396">
    <property type="entry name" value="Cyt_P450_sf"/>
</dbReference>
<dbReference type="SUPFAM" id="SSF48264">
    <property type="entry name" value="Cytochrome P450"/>
    <property type="match status" value="1"/>
</dbReference>
<comment type="cofactor">
    <cofactor evidence="1">
        <name>heme</name>
        <dbReference type="ChEBI" id="CHEBI:30413"/>
    </cofactor>
</comment>
<keyword evidence="6" id="KW-0408">Iron</keyword>
<evidence type="ECO:0000256" key="1">
    <source>
        <dbReference type="ARBA" id="ARBA00001971"/>
    </source>
</evidence>
<evidence type="ECO:0008006" key="11">
    <source>
        <dbReference type="Google" id="ProtNLM"/>
    </source>
</evidence>
<evidence type="ECO:0000313" key="9">
    <source>
        <dbReference type="EMBL" id="KAK9090946.1"/>
    </source>
</evidence>
<protein>
    <recommendedName>
        <fullName evidence="11">Cytochrome P450</fullName>
    </recommendedName>
</protein>
<evidence type="ECO:0000256" key="8">
    <source>
        <dbReference type="SAM" id="Phobius"/>
    </source>
</evidence>
<evidence type="ECO:0000256" key="6">
    <source>
        <dbReference type="ARBA" id="ARBA00023004"/>
    </source>
</evidence>
<dbReference type="Gene3D" id="1.10.630.10">
    <property type="entry name" value="Cytochrome P450"/>
    <property type="match status" value="1"/>
</dbReference>
<dbReference type="GO" id="GO:0044550">
    <property type="term" value="P:secondary metabolite biosynthetic process"/>
    <property type="evidence" value="ECO:0007669"/>
    <property type="project" value="UniProtKB-ARBA"/>
</dbReference>
<evidence type="ECO:0000256" key="2">
    <source>
        <dbReference type="ARBA" id="ARBA00010617"/>
    </source>
</evidence>
<dbReference type="Pfam" id="PF00067">
    <property type="entry name" value="p450"/>
    <property type="match status" value="1"/>
</dbReference>
<keyword evidence="8" id="KW-1133">Transmembrane helix</keyword>
<sequence>MDFSQLSLPKLSLLLVLALPLLILFLKQWKTKLNLPPSPPKLPIIGNLRQLGTLPHRSITDLSKTYGPVMLVHIGPLLMVVVSSTETAREIMKTQDLNFCTRPGSLVLEHVSYSFRGIAFSPHDDSWREVRKIFVLQLMSAKRKYVVSSPQASISKSTSSSSSMSKPVDLTQHIFFYTAMLMFRIALGRSYHGKHFDNAKFMEVVATGDSNGGSIDGDELYELEGSESAIKGS</sequence>
<keyword evidence="10" id="KW-1185">Reference proteome</keyword>
<accession>A0AAP0HNN5</accession>
<reference evidence="9 10" key="1">
    <citation type="submission" date="2024-01" db="EMBL/GenBank/DDBJ databases">
        <title>Genome assemblies of Stephania.</title>
        <authorList>
            <person name="Yang L."/>
        </authorList>
    </citation>
    <scope>NUCLEOTIDE SEQUENCE [LARGE SCALE GENOMIC DNA]</scope>
    <source>
        <strain evidence="9">QJT</strain>
        <tissue evidence="9">Leaf</tissue>
    </source>
</reference>
<evidence type="ECO:0000256" key="7">
    <source>
        <dbReference type="ARBA" id="ARBA00023033"/>
    </source>
</evidence>
<keyword evidence="5" id="KW-0560">Oxidoreductase</keyword>
<dbReference type="PRINTS" id="PR00463">
    <property type="entry name" value="EP450I"/>
</dbReference>
<dbReference type="EMBL" id="JBBNAE010000010">
    <property type="protein sequence ID" value="KAK9090946.1"/>
    <property type="molecule type" value="Genomic_DNA"/>
</dbReference>
<dbReference type="Proteomes" id="UP001417504">
    <property type="component" value="Unassembled WGS sequence"/>
</dbReference>
<keyword evidence="4" id="KW-0479">Metal-binding</keyword>
<comment type="similarity">
    <text evidence="2">Belongs to the cytochrome P450 family.</text>
</comment>
<dbReference type="GO" id="GO:0016705">
    <property type="term" value="F:oxidoreductase activity, acting on paired donors, with incorporation or reduction of molecular oxygen"/>
    <property type="evidence" value="ECO:0007669"/>
    <property type="project" value="InterPro"/>
</dbReference>
<organism evidence="9 10">
    <name type="scientific">Stephania japonica</name>
    <dbReference type="NCBI Taxonomy" id="461633"/>
    <lineage>
        <taxon>Eukaryota</taxon>
        <taxon>Viridiplantae</taxon>
        <taxon>Streptophyta</taxon>
        <taxon>Embryophyta</taxon>
        <taxon>Tracheophyta</taxon>
        <taxon>Spermatophyta</taxon>
        <taxon>Magnoliopsida</taxon>
        <taxon>Ranunculales</taxon>
        <taxon>Menispermaceae</taxon>
        <taxon>Menispermoideae</taxon>
        <taxon>Cissampelideae</taxon>
        <taxon>Stephania</taxon>
    </lineage>
</organism>
<evidence type="ECO:0000313" key="10">
    <source>
        <dbReference type="Proteomes" id="UP001417504"/>
    </source>
</evidence>
<evidence type="ECO:0000256" key="4">
    <source>
        <dbReference type="ARBA" id="ARBA00022723"/>
    </source>
</evidence>
<evidence type="ECO:0000256" key="3">
    <source>
        <dbReference type="ARBA" id="ARBA00022617"/>
    </source>
</evidence>
<dbReference type="GO" id="GO:0005506">
    <property type="term" value="F:iron ion binding"/>
    <property type="evidence" value="ECO:0007669"/>
    <property type="project" value="InterPro"/>
</dbReference>
<keyword evidence="8" id="KW-0472">Membrane</keyword>
<evidence type="ECO:0000256" key="5">
    <source>
        <dbReference type="ARBA" id="ARBA00023002"/>
    </source>
</evidence>
<dbReference type="InterPro" id="IPR002401">
    <property type="entry name" value="Cyt_P450_E_grp-I"/>
</dbReference>
<dbReference type="PANTHER" id="PTHR47955">
    <property type="entry name" value="CYTOCHROME P450 FAMILY 71 PROTEIN"/>
    <property type="match status" value="1"/>
</dbReference>
<name>A0AAP0HNN5_9MAGN</name>
<keyword evidence="3" id="KW-0349">Heme</keyword>